<evidence type="ECO:0000256" key="2">
    <source>
        <dbReference type="ARBA" id="ARBA00005375"/>
    </source>
</evidence>
<evidence type="ECO:0000313" key="16">
    <source>
        <dbReference type="RefSeq" id="XP_026673940.1"/>
    </source>
</evidence>
<organism evidence="9 15">
    <name type="scientific">Ceratina calcarata</name>
    <dbReference type="NCBI Taxonomy" id="156304"/>
    <lineage>
        <taxon>Eukaryota</taxon>
        <taxon>Metazoa</taxon>
        <taxon>Ecdysozoa</taxon>
        <taxon>Arthropoda</taxon>
        <taxon>Hexapoda</taxon>
        <taxon>Insecta</taxon>
        <taxon>Pterygota</taxon>
        <taxon>Neoptera</taxon>
        <taxon>Endopterygota</taxon>
        <taxon>Hymenoptera</taxon>
        <taxon>Apocrita</taxon>
        <taxon>Aculeata</taxon>
        <taxon>Apoidea</taxon>
        <taxon>Anthophila</taxon>
        <taxon>Apidae</taxon>
        <taxon>Ceratina</taxon>
        <taxon>Zadontomerus</taxon>
    </lineage>
</organism>
<dbReference type="AlphaFoldDB" id="A0AAJ7S9J9"/>
<sequence length="411" mass="46960">MRVIVIMLSSLCILMKTGECVQELQLLQIIFAHKTYAPIFDLIYNNDTDLPSSLTYEYFNTAPLSMPKTGMLNMYNLGVHLRETYDEFLGDVYKSDTMKMRTAEYPLSMISGQLVNAGLWPPAENQKWSTDMNWQPIPTDYELMQKDALLLGTQCPRFIIEMNKVLRMEQMRERWSGHLNMFDHISRSTGMKIRQPSDVALLYAVLETKADLNQSLPQWAQDIFPDGGMYNISLLEYDLLWQTSLQKQLNGGTILKEVLANSLSYIDKTIPKERKLMIYSGNDRNIVGVLKALNLWSPHIPNEAASIIFELYFDSETGDHGIKVNYYTGVYGTTIPLTIPNCTEICPIKTFLYSVMDVLPRNAEQLCNWQKINLSDTHTIMLDNIIHNGSGSLTKSVITLIILWVIIITVQ</sequence>
<dbReference type="GO" id="GO:0003993">
    <property type="term" value="F:acid phosphatase activity"/>
    <property type="evidence" value="ECO:0007669"/>
    <property type="project" value="UniProtKB-EC"/>
</dbReference>
<dbReference type="EC" id="3.1.3.2" evidence="3"/>
<comment type="catalytic activity">
    <reaction evidence="1">
        <text>a phosphate monoester + H2O = an alcohol + phosphate</text>
        <dbReference type="Rhea" id="RHEA:15017"/>
        <dbReference type="ChEBI" id="CHEBI:15377"/>
        <dbReference type="ChEBI" id="CHEBI:30879"/>
        <dbReference type="ChEBI" id="CHEBI:43474"/>
        <dbReference type="ChEBI" id="CHEBI:67140"/>
        <dbReference type="EC" id="3.1.3.2"/>
    </reaction>
</comment>
<feature type="signal peptide" evidence="8">
    <location>
        <begin position="1"/>
        <end position="20"/>
    </location>
</feature>
<evidence type="ECO:0000256" key="5">
    <source>
        <dbReference type="ARBA" id="ARBA00022801"/>
    </source>
</evidence>
<dbReference type="Gene3D" id="3.40.50.1240">
    <property type="entry name" value="Phosphoglycerate mutase-like"/>
    <property type="match status" value="1"/>
</dbReference>
<dbReference type="InterPro" id="IPR000560">
    <property type="entry name" value="His_Pase_clade-2"/>
</dbReference>
<dbReference type="PANTHER" id="PTHR11567:SF211">
    <property type="entry name" value="PROSTATIC ACID PHOSPHATASE"/>
    <property type="match status" value="1"/>
</dbReference>
<dbReference type="GeneID" id="108630228"/>
<name>A0AAJ7S9J9_9HYME</name>
<dbReference type="PANTHER" id="PTHR11567">
    <property type="entry name" value="ACID PHOSPHATASE-RELATED"/>
    <property type="match status" value="1"/>
</dbReference>
<gene>
    <name evidence="10 11 12 13 14 15 16" type="primary">LOC108630228</name>
</gene>
<keyword evidence="9" id="KW-1185">Reference proteome</keyword>
<evidence type="ECO:0000256" key="8">
    <source>
        <dbReference type="SAM" id="SignalP"/>
    </source>
</evidence>
<evidence type="ECO:0000313" key="12">
    <source>
        <dbReference type="RefSeq" id="XP_026673915.1"/>
    </source>
</evidence>
<dbReference type="RefSeq" id="XP_026673923.1">
    <property type="nucleotide sequence ID" value="XM_026818122.1"/>
</dbReference>
<keyword evidence="5" id="KW-0378">Hydrolase</keyword>
<accession>A0AAJ7S9J9</accession>
<dbReference type="RefSeq" id="XP_017888893.1">
    <property type="nucleotide sequence ID" value="XM_018033404.2"/>
</dbReference>
<evidence type="ECO:0000256" key="1">
    <source>
        <dbReference type="ARBA" id="ARBA00000032"/>
    </source>
</evidence>
<proteinExistence type="inferred from homology"/>
<keyword evidence="6" id="KW-1015">Disulfide bond</keyword>
<evidence type="ECO:0000313" key="11">
    <source>
        <dbReference type="RefSeq" id="XP_017888902.1"/>
    </source>
</evidence>
<dbReference type="SUPFAM" id="SSF53254">
    <property type="entry name" value="Phosphoglycerate mutase-like"/>
    <property type="match status" value="1"/>
</dbReference>
<evidence type="ECO:0000313" key="13">
    <source>
        <dbReference type="RefSeq" id="XP_026673919.1"/>
    </source>
</evidence>
<dbReference type="KEGG" id="ccal:108630228"/>
<dbReference type="RefSeq" id="XP_026673919.1">
    <property type="nucleotide sequence ID" value="XM_026818118.1"/>
</dbReference>
<keyword evidence="4 8" id="KW-0732">Signal</keyword>
<evidence type="ECO:0000313" key="9">
    <source>
        <dbReference type="Proteomes" id="UP000694925"/>
    </source>
</evidence>
<dbReference type="RefSeq" id="XP_026673934.1">
    <property type="nucleotide sequence ID" value="XM_026818133.1"/>
</dbReference>
<evidence type="ECO:0000313" key="14">
    <source>
        <dbReference type="RefSeq" id="XP_026673923.1"/>
    </source>
</evidence>
<dbReference type="InterPro" id="IPR029033">
    <property type="entry name" value="His_PPase_superfam"/>
</dbReference>
<evidence type="ECO:0000256" key="3">
    <source>
        <dbReference type="ARBA" id="ARBA00012646"/>
    </source>
</evidence>
<reference evidence="10 11" key="1">
    <citation type="submission" date="2025-04" db="UniProtKB">
        <authorList>
            <consortium name="RefSeq"/>
        </authorList>
    </citation>
    <scope>IDENTIFICATION</scope>
    <source>
        <tissue evidence="10 11">Whole body</tissue>
    </source>
</reference>
<evidence type="ECO:0000256" key="6">
    <source>
        <dbReference type="ARBA" id="ARBA00023157"/>
    </source>
</evidence>
<protein>
    <recommendedName>
        <fullName evidence="3">acid phosphatase</fullName>
        <ecNumber evidence="3">3.1.3.2</ecNumber>
    </recommendedName>
</protein>
<dbReference type="RefSeq" id="XP_026673915.1">
    <property type="nucleotide sequence ID" value="XM_026818114.1"/>
</dbReference>
<evidence type="ECO:0000256" key="7">
    <source>
        <dbReference type="ARBA" id="ARBA00023180"/>
    </source>
</evidence>
<keyword evidence="7" id="KW-0325">Glycoprotein</keyword>
<dbReference type="Proteomes" id="UP000694925">
    <property type="component" value="Unplaced"/>
</dbReference>
<dbReference type="Pfam" id="PF00328">
    <property type="entry name" value="His_Phos_2"/>
    <property type="match status" value="1"/>
</dbReference>
<evidence type="ECO:0000256" key="4">
    <source>
        <dbReference type="ARBA" id="ARBA00022729"/>
    </source>
</evidence>
<evidence type="ECO:0000313" key="15">
    <source>
        <dbReference type="RefSeq" id="XP_026673934.1"/>
    </source>
</evidence>
<dbReference type="RefSeq" id="XP_017888902.1">
    <property type="nucleotide sequence ID" value="XM_018033413.2"/>
</dbReference>
<comment type="similarity">
    <text evidence="2">Belongs to the histidine acid phosphatase family.</text>
</comment>
<dbReference type="RefSeq" id="XP_026673940.1">
    <property type="nucleotide sequence ID" value="XM_026818139.1"/>
</dbReference>
<evidence type="ECO:0000313" key="10">
    <source>
        <dbReference type="RefSeq" id="XP_017888893.1"/>
    </source>
</evidence>
<feature type="chain" id="PRO_5044709230" description="acid phosphatase" evidence="8">
    <location>
        <begin position="21"/>
        <end position="411"/>
    </location>
</feature>
<dbReference type="InterPro" id="IPR050645">
    <property type="entry name" value="Histidine_acid_phosphatase"/>
</dbReference>